<organism evidence="1 2">
    <name type="scientific">Shewanella japonica</name>
    <dbReference type="NCBI Taxonomy" id="93973"/>
    <lineage>
        <taxon>Bacteria</taxon>
        <taxon>Pseudomonadati</taxon>
        <taxon>Pseudomonadota</taxon>
        <taxon>Gammaproteobacteria</taxon>
        <taxon>Alteromonadales</taxon>
        <taxon>Shewanellaceae</taxon>
        <taxon>Shewanella</taxon>
    </lineage>
</organism>
<dbReference type="InterPro" id="IPR053196">
    <property type="entry name" value="Lipoprotein_YbaY-like"/>
</dbReference>
<proteinExistence type="predicted"/>
<dbReference type="InterPro" id="IPR039366">
    <property type="entry name" value="Pilotin"/>
</dbReference>
<name>A0ABN4YBK5_9GAMM</name>
<sequence length="138" mass="15233">MSKAMMRLFNGVLVAVVVFLGLGACASHNDLVSVSGEIMYRERIALPDNAVIKVQLKDVSLQDTKAIVMAEMTSDEVTTPHAFTFELARDQFQQGHTYAIGARIEVEGKLWFINTQSYVVDINSNEAINLIVNKVGNE</sequence>
<dbReference type="PANTHER" id="PTHR38013:SF1">
    <property type="entry name" value="GLYCOPROTEIN_POLYSACCHARIDE METABOLISM"/>
    <property type="match status" value="1"/>
</dbReference>
<evidence type="ECO:0000313" key="1">
    <source>
        <dbReference type="EMBL" id="ARD21796.1"/>
    </source>
</evidence>
<dbReference type="Proteomes" id="UP000191820">
    <property type="component" value="Chromosome"/>
</dbReference>
<keyword evidence="2" id="KW-1185">Reference proteome</keyword>
<protein>
    <recommendedName>
        <fullName evidence="3">Lipoprotein-related protein</fullName>
    </recommendedName>
</protein>
<gene>
    <name evidence="1" type="ORF">SJ2017_1477</name>
</gene>
<dbReference type="PROSITE" id="PS51257">
    <property type="entry name" value="PROKAR_LIPOPROTEIN"/>
    <property type="match status" value="1"/>
</dbReference>
<dbReference type="PANTHER" id="PTHR38013">
    <property type="entry name" value="GLYCOPROTEIN/POLYSACCHARIDE METABOLISM"/>
    <property type="match status" value="1"/>
</dbReference>
<reference evidence="1 2" key="1">
    <citation type="submission" date="2017-03" db="EMBL/GenBank/DDBJ databases">
        <title>Genome sequencing of Shewanella japonica KCTC 22435.</title>
        <authorList>
            <person name="Kim K.M."/>
        </authorList>
    </citation>
    <scope>NUCLEOTIDE SEQUENCE [LARGE SCALE GENOMIC DNA]</scope>
    <source>
        <strain evidence="1 2">KCTC 22435</strain>
    </source>
</reference>
<accession>A0ABN4YBK5</accession>
<dbReference type="EMBL" id="CP020472">
    <property type="protein sequence ID" value="ARD21796.1"/>
    <property type="molecule type" value="Genomic_DNA"/>
</dbReference>
<dbReference type="RefSeq" id="WP_156003190.1">
    <property type="nucleotide sequence ID" value="NZ_CP020472.1"/>
</dbReference>
<dbReference type="Pfam" id="PF09619">
    <property type="entry name" value="YscW"/>
    <property type="match status" value="1"/>
</dbReference>
<evidence type="ECO:0000313" key="2">
    <source>
        <dbReference type="Proteomes" id="UP000191820"/>
    </source>
</evidence>
<evidence type="ECO:0008006" key="3">
    <source>
        <dbReference type="Google" id="ProtNLM"/>
    </source>
</evidence>